<dbReference type="SMART" id="SM00750">
    <property type="entry name" value="KIND"/>
    <property type="match status" value="1"/>
</dbReference>
<dbReference type="GO" id="GO:0048814">
    <property type="term" value="P:regulation of dendrite morphogenesis"/>
    <property type="evidence" value="ECO:0007669"/>
    <property type="project" value="TreeGrafter"/>
</dbReference>
<protein>
    <submittedName>
        <fullName evidence="4">Protein very KIND</fullName>
    </submittedName>
</protein>
<dbReference type="EMBL" id="SRLO01005627">
    <property type="protein sequence ID" value="TNN29461.1"/>
    <property type="molecule type" value="Genomic_DNA"/>
</dbReference>
<dbReference type="InterPro" id="IPR029899">
    <property type="entry name" value="KNDC1"/>
</dbReference>
<sequence length="324" mass="34452">MNLQVCGGWDSSLWAEDAGGVVLADGSQRGSPVRTRARPRPSGARGALNRSCSVPDSNNPPCPSPPAHGDISVPVADLTEIGGPDESAWTGRLQRLDRACSCDADSEDWGNRAPRGRRDAAETWRGADAGMPGCRGCEPRDRTPDSPSCCQEPAVDRDSPEDQNPPLDHRLNASLSPDTLHVGRQGEVLFLKPKNIGRRHAFYLAPEYQEHGVVTEKVCVYGVAAVLWAAATFGSAPHPKPPLPPALRRLLLEMARRTPVERPSIAAARRACGLQLSRGGVSSASVWLQLVSSVLSTARGEAQGEEPAMTSSLKTSCSSAGKET</sequence>
<evidence type="ECO:0000259" key="3">
    <source>
        <dbReference type="PROSITE" id="PS51377"/>
    </source>
</evidence>
<dbReference type="PANTHER" id="PTHR21560">
    <property type="entry name" value="VERY KIND PROTEIN"/>
    <property type="match status" value="1"/>
</dbReference>
<dbReference type="OrthoDB" id="10254377at2759"/>
<dbReference type="SUPFAM" id="SSF56112">
    <property type="entry name" value="Protein kinase-like (PK-like)"/>
    <property type="match status" value="1"/>
</dbReference>
<dbReference type="InterPro" id="IPR011019">
    <property type="entry name" value="KIND_dom"/>
</dbReference>
<feature type="region of interest" description="Disordered" evidence="2">
    <location>
        <begin position="301"/>
        <end position="324"/>
    </location>
</feature>
<feature type="compositionally biased region" description="Polar residues" evidence="2">
    <location>
        <begin position="309"/>
        <end position="324"/>
    </location>
</feature>
<feature type="compositionally biased region" description="Low complexity" evidence="2">
    <location>
        <begin position="40"/>
        <end position="57"/>
    </location>
</feature>
<dbReference type="InterPro" id="IPR011009">
    <property type="entry name" value="Kinase-like_dom_sf"/>
</dbReference>
<evidence type="ECO:0000256" key="2">
    <source>
        <dbReference type="SAM" id="MobiDB-lite"/>
    </source>
</evidence>
<dbReference type="GO" id="GO:0043025">
    <property type="term" value="C:neuronal cell body"/>
    <property type="evidence" value="ECO:0007669"/>
    <property type="project" value="TreeGrafter"/>
</dbReference>
<dbReference type="GO" id="GO:0032045">
    <property type="term" value="C:guanyl-nucleotide exchange factor complex"/>
    <property type="evidence" value="ECO:0007669"/>
    <property type="project" value="TreeGrafter"/>
</dbReference>
<feature type="region of interest" description="Disordered" evidence="2">
    <location>
        <begin position="23"/>
        <end position="68"/>
    </location>
</feature>
<gene>
    <name evidence="4" type="primary">KNDC1</name>
    <name evidence="4" type="ORF">EYF80_060391</name>
</gene>
<keyword evidence="5" id="KW-1185">Reference proteome</keyword>
<feature type="region of interest" description="Disordered" evidence="2">
    <location>
        <begin position="103"/>
        <end position="169"/>
    </location>
</feature>
<dbReference type="GO" id="GO:0007264">
    <property type="term" value="P:small GTPase-mediated signal transduction"/>
    <property type="evidence" value="ECO:0007669"/>
    <property type="project" value="InterPro"/>
</dbReference>
<comment type="caution">
    <text evidence="4">The sequence shown here is derived from an EMBL/GenBank/DDBJ whole genome shotgun (WGS) entry which is preliminary data.</text>
</comment>
<dbReference type="GO" id="GO:0030425">
    <property type="term" value="C:dendrite"/>
    <property type="evidence" value="ECO:0007669"/>
    <property type="project" value="TreeGrafter"/>
</dbReference>
<organism evidence="4 5">
    <name type="scientific">Liparis tanakae</name>
    <name type="common">Tanaka's snailfish</name>
    <dbReference type="NCBI Taxonomy" id="230148"/>
    <lineage>
        <taxon>Eukaryota</taxon>
        <taxon>Metazoa</taxon>
        <taxon>Chordata</taxon>
        <taxon>Craniata</taxon>
        <taxon>Vertebrata</taxon>
        <taxon>Euteleostomi</taxon>
        <taxon>Actinopterygii</taxon>
        <taxon>Neopterygii</taxon>
        <taxon>Teleostei</taxon>
        <taxon>Neoteleostei</taxon>
        <taxon>Acanthomorphata</taxon>
        <taxon>Eupercaria</taxon>
        <taxon>Perciformes</taxon>
        <taxon>Cottioidei</taxon>
        <taxon>Cottales</taxon>
        <taxon>Liparidae</taxon>
        <taxon>Liparis</taxon>
    </lineage>
</organism>
<dbReference type="Proteomes" id="UP000314294">
    <property type="component" value="Unassembled WGS sequence"/>
</dbReference>
<reference evidence="4 5" key="1">
    <citation type="submission" date="2019-03" db="EMBL/GenBank/DDBJ databases">
        <title>First draft genome of Liparis tanakae, snailfish: a comprehensive survey of snailfish specific genes.</title>
        <authorList>
            <person name="Kim W."/>
            <person name="Song I."/>
            <person name="Jeong J.-H."/>
            <person name="Kim D."/>
            <person name="Kim S."/>
            <person name="Ryu S."/>
            <person name="Song J.Y."/>
            <person name="Lee S.K."/>
        </authorList>
    </citation>
    <scope>NUCLEOTIDE SEQUENCE [LARGE SCALE GENOMIC DNA]</scope>
    <source>
        <tissue evidence="4">Muscle</tissue>
    </source>
</reference>
<accession>A0A4Z2ELM2</accession>
<keyword evidence="1" id="KW-0677">Repeat</keyword>
<evidence type="ECO:0000313" key="5">
    <source>
        <dbReference type="Proteomes" id="UP000314294"/>
    </source>
</evidence>
<dbReference type="GO" id="GO:0005085">
    <property type="term" value="F:guanyl-nucleotide exchange factor activity"/>
    <property type="evidence" value="ECO:0007669"/>
    <property type="project" value="InterPro"/>
</dbReference>
<feature type="domain" description="KIND" evidence="3">
    <location>
        <begin position="124"/>
        <end position="300"/>
    </location>
</feature>
<evidence type="ECO:0000313" key="4">
    <source>
        <dbReference type="EMBL" id="TNN29461.1"/>
    </source>
</evidence>
<evidence type="ECO:0000256" key="1">
    <source>
        <dbReference type="ARBA" id="ARBA00022737"/>
    </source>
</evidence>
<dbReference type="PANTHER" id="PTHR21560:SF0">
    <property type="entry name" value="KINASE NON-CATALYTIC C-LOBE DOMAIN-CONTAINING PROTEIN 1"/>
    <property type="match status" value="1"/>
</dbReference>
<name>A0A4Z2ELM2_9TELE</name>
<dbReference type="AlphaFoldDB" id="A0A4Z2ELM2"/>
<dbReference type="PROSITE" id="PS51377">
    <property type="entry name" value="KIND"/>
    <property type="match status" value="1"/>
</dbReference>
<dbReference type="Gene3D" id="1.10.510.10">
    <property type="entry name" value="Transferase(Phosphotransferase) domain 1"/>
    <property type="match status" value="1"/>
</dbReference>
<proteinExistence type="predicted"/>